<name>A0A848KLT1_9NOCA</name>
<dbReference type="AlphaFoldDB" id="A0A848KLT1"/>
<feature type="binding site" evidence="5">
    <location>
        <position position="222"/>
    </location>
    <ligand>
        <name>FAD</name>
        <dbReference type="ChEBI" id="CHEBI:57692"/>
    </ligand>
</feature>
<evidence type="ECO:0000259" key="8">
    <source>
        <dbReference type="PROSITE" id="PS00624"/>
    </source>
</evidence>
<dbReference type="PANTHER" id="PTHR11552">
    <property type="entry name" value="GLUCOSE-METHANOL-CHOLINE GMC OXIDOREDUCTASE"/>
    <property type="match status" value="1"/>
</dbReference>
<evidence type="ECO:0000313" key="10">
    <source>
        <dbReference type="Proteomes" id="UP000535543"/>
    </source>
</evidence>
<keyword evidence="4 5" id="KW-0274">FAD</keyword>
<sequence length="477" mass="50394">MSSLPTAADVVIVGAGTCGCILAARLSEHPGRSVVLVESGPTYASRDLCPPELTDATALPIGPRSEWVRHYPVHLTDTRAGHAVRGRVLGGSSAVNGCAFVRARPHDFAAWPADRWSYPTVLPYFRALEHDHDFGGDFHGDAGPMPVRRDGGTDLAPISTAFTHACLHAGFADDPDKNAPTAEGVGPVPLNIDGRTRVSTALAYLMPAIQRPNLTVVGDTTVRRTVFDGDVAVAVDVASADGEHRIHGGRIILCAGAIETPLLLMRSGVGRPADLRAADIPVGHPLAGVGSGFADHPEVVLPYQPVDGCDPLRPVPALQTVLNDGDIEIRPYTTSFGGQRYLGVALMNSRARGSLRLRSPQIRYNYLDTAEDRAAMRSGVDTATGLLRRLADAKVVGDFDIESTDDWLLAHLGTSQHTTGTCRMGTPDDAYAVVDDQCTVIGLQGLTIVDASIVPGPISRGVHATAVMIAERAAAFV</sequence>
<keyword evidence="9" id="KW-0560">Oxidoreductase</keyword>
<dbReference type="EC" id="1.-.-.-" evidence="9"/>
<dbReference type="PIRSF" id="PIRSF000137">
    <property type="entry name" value="Alcohol_oxidase"/>
    <property type="match status" value="1"/>
</dbReference>
<dbReference type="Pfam" id="PF00732">
    <property type="entry name" value="GMC_oxred_N"/>
    <property type="match status" value="1"/>
</dbReference>
<feature type="binding site" evidence="5">
    <location>
        <position position="88"/>
    </location>
    <ligand>
        <name>FAD</name>
        <dbReference type="ChEBI" id="CHEBI:57692"/>
    </ligand>
</feature>
<organism evidence="9 10">
    <name type="scientific">Antrihabitans stalactiti</name>
    <dbReference type="NCBI Taxonomy" id="2584121"/>
    <lineage>
        <taxon>Bacteria</taxon>
        <taxon>Bacillati</taxon>
        <taxon>Actinomycetota</taxon>
        <taxon>Actinomycetes</taxon>
        <taxon>Mycobacteriales</taxon>
        <taxon>Nocardiaceae</taxon>
        <taxon>Antrihabitans</taxon>
    </lineage>
</organism>
<evidence type="ECO:0000256" key="3">
    <source>
        <dbReference type="ARBA" id="ARBA00022630"/>
    </source>
</evidence>
<feature type="domain" description="Glucose-methanol-choline oxidoreductase N-terminal" evidence="8">
    <location>
        <begin position="256"/>
        <end position="270"/>
    </location>
</feature>
<proteinExistence type="inferred from homology"/>
<accession>A0A848KLT1</accession>
<dbReference type="InterPro" id="IPR007867">
    <property type="entry name" value="GMC_OxRtase_C"/>
</dbReference>
<comment type="similarity">
    <text evidence="2 6">Belongs to the GMC oxidoreductase family.</text>
</comment>
<evidence type="ECO:0000256" key="6">
    <source>
        <dbReference type="RuleBase" id="RU003968"/>
    </source>
</evidence>
<dbReference type="PROSITE" id="PS00623">
    <property type="entry name" value="GMC_OXRED_1"/>
    <property type="match status" value="1"/>
</dbReference>
<dbReference type="GO" id="GO:0050660">
    <property type="term" value="F:flavin adenine dinucleotide binding"/>
    <property type="evidence" value="ECO:0007669"/>
    <property type="project" value="InterPro"/>
</dbReference>
<keyword evidence="10" id="KW-1185">Reference proteome</keyword>
<dbReference type="GO" id="GO:0016614">
    <property type="term" value="F:oxidoreductase activity, acting on CH-OH group of donors"/>
    <property type="evidence" value="ECO:0007669"/>
    <property type="project" value="InterPro"/>
</dbReference>
<dbReference type="Pfam" id="PF05199">
    <property type="entry name" value="GMC_oxred_C"/>
    <property type="match status" value="1"/>
</dbReference>
<dbReference type="SUPFAM" id="SSF51905">
    <property type="entry name" value="FAD/NAD(P)-binding domain"/>
    <property type="match status" value="1"/>
</dbReference>
<reference evidence="9 10" key="1">
    <citation type="submission" date="2019-05" db="EMBL/GenBank/DDBJ databases">
        <authorList>
            <person name="Lee S.D."/>
        </authorList>
    </citation>
    <scope>NUCLEOTIDE SEQUENCE [LARGE SCALE GENOMIC DNA]</scope>
    <source>
        <strain evidence="9 10">YC2-7</strain>
    </source>
</reference>
<dbReference type="Proteomes" id="UP000535543">
    <property type="component" value="Unassembled WGS sequence"/>
</dbReference>
<evidence type="ECO:0000256" key="1">
    <source>
        <dbReference type="ARBA" id="ARBA00001974"/>
    </source>
</evidence>
<dbReference type="PANTHER" id="PTHR11552:SF147">
    <property type="entry name" value="CHOLINE DEHYDROGENASE, MITOCHONDRIAL"/>
    <property type="match status" value="1"/>
</dbReference>
<dbReference type="InterPro" id="IPR036188">
    <property type="entry name" value="FAD/NAD-bd_sf"/>
</dbReference>
<evidence type="ECO:0000259" key="7">
    <source>
        <dbReference type="PROSITE" id="PS00623"/>
    </source>
</evidence>
<comment type="caution">
    <text evidence="9">The sequence shown here is derived from an EMBL/GenBank/DDBJ whole genome shotgun (WGS) entry which is preliminary data.</text>
</comment>
<dbReference type="EMBL" id="VCQU01000012">
    <property type="protein sequence ID" value="NMN98806.1"/>
    <property type="molecule type" value="Genomic_DNA"/>
</dbReference>
<dbReference type="NCBIfam" id="TIGR03970">
    <property type="entry name" value="Rv0697"/>
    <property type="match status" value="1"/>
</dbReference>
<keyword evidence="3 6" id="KW-0285">Flavoprotein</keyword>
<evidence type="ECO:0000256" key="5">
    <source>
        <dbReference type="PIRSR" id="PIRSR000137-2"/>
    </source>
</evidence>
<gene>
    <name evidence="9" type="primary">mftG</name>
    <name evidence="9" type="ORF">FGL95_27605</name>
</gene>
<reference evidence="9 10" key="2">
    <citation type="submission" date="2020-06" db="EMBL/GenBank/DDBJ databases">
        <title>Antribacter stalactiti gen. nov., sp. nov., a new member of the family Nacardiaceae isolated from a cave.</title>
        <authorList>
            <person name="Kim I.S."/>
        </authorList>
    </citation>
    <scope>NUCLEOTIDE SEQUENCE [LARGE SCALE GENOMIC DNA]</scope>
    <source>
        <strain evidence="9 10">YC2-7</strain>
    </source>
</reference>
<feature type="domain" description="Glucose-methanol-choline oxidoreductase N-terminal" evidence="7">
    <location>
        <begin position="86"/>
        <end position="109"/>
    </location>
</feature>
<comment type="cofactor">
    <cofactor evidence="1 5">
        <name>FAD</name>
        <dbReference type="ChEBI" id="CHEBI:57692"/>
    </cofactor>
</comment>
<dbReference type="InterPro" id="IPR023978">
    <property type="entry name" value="GMC_oxidoreductase_bact"/>
</dbReference>
<dbReference type="InterPro" id="IPR000172">
    <property type="entry name" value="GMC_OxRdtase_N"/>
</dbReference>
<dbReference type="PROSITE" id="PS00624">
    <property type="entry name" value="GMC_OXRED_2"/>
    <property type="match status" value="1"/>
</dbReference>
<dbReference type="RefSeq" id="WP_169593459.1">
    <property type="nucleotide sequence ID" value="NZ_VCQU01000012.1"/>
</dbReference>
<protein>
    <submittedName>
        <fullName evidence="9">Mycofactocin system GMC family oxidoreductase MftG</fullName>
        <ecNumber evidence="9">1.-.-.-</ecNumber>
    </submittedName>
</protein>
<evidence type="ECO:0000256" key="4">
    <source>
        <dbReference type="ARBA" id="ARBA00022827"/>
    </source>
</evidence>
<dbReference type="SUPFAM" id="SSF54373">
    <property type="entry name" value="FAD-linked reductases, C-terminal domain"/>
    <property type="match status" value="1"/>
</dbReference>
<evidence type="ECO:0000313" key="9">
    <source>
        <dbReference type="EMBL" id="NMN98806.1"/>
    </source>
</evidence>
<dbReference type="Gene3D" id="3.30.410.40">
    <property type="match status" value="1"/>
</dbReference>
<evidence type="ECO:0000256" key="2">
    <source>
        <dbReference type="ARBA" id="ARBA00010790"/>
    </source>
</evidence>
<dbReference type="InterPro" id="IPR012132">
    <property type="entry name" value="GMC_OxRdtase"/>
</dbReference>
<dbReference type="Gene3D" id="3.50.50.60">
    <property type="entry name" value="FAD/NAD(P)-binding domain"/>
    <property type="match status" value="1"/>
</dbReference>